<name>A0ABT9B0P8_9ACTN</name>
<dbReference type="RefSeq" id="WP_305026602.1">
    <property type="nucleotide sequence ID" value="NZ_JAUQTA010000001.1"/>
</dbReference>
<proteinExistence type="predicted"/>
<dbReference type="Proteomes" id="UP001233314">
    <property type="component" value="Unassembled WGS sequence"/>
</dbReference>
<dbReference type="EMBL" id="JAUQTA010000001">
    <property type="protein sequence ID" value="MDO7867197.1"/>
    <property type="molecule type" value="Genomic_DNA"/>
</dbReference>
<gene>
    <name evidence="1" type="ORF">Q5722_02340</name>
</gene>
<comment type="caution">
    <text evidence="1">The sequence shown here is derived from an EMBL/GenBank/DDBJ whole genome shotgun (WGS) entry which is preliminary data.</text>
</comment>
<evidence type="ECO:0000313" key="1">
    <source>
        <dbReference type="EMBL" id="MDO7867197.1"/>
    </source>
</evidence>
<accession>A0ABT9B0P8</accession>
<sequence length="213" mass="22233">MKRHVAAIALACATTGACTGPTPDPHTALPTAPVVLPTPQAHLEERLESAVESALGAAKLLTADRTPVQATQTRIRAGAGPGWTSAGFPSTGVAAQQYLTRYQLAGSSTGALFAVLLELEVPAGADLCQAPWIDPDFSRRPCDLTDLPGGTDLLTVEYSNIRETYLVGPHATLAITTMRPDSTGRMRGAPPVDKDQQIQLLLDTARALTAAGV</sequence>
<evidence type="ECO:0000313" key="2">
    <source>
        <dbReference type="Proteomes" id="UP001233314"/>
    </source>
</evidence>
<reference evidence="1 2" key="1">
    <citation type="submission" date="2023-07" db="EMBL/GenBank/DDBJ databases">
        <title>Nocardioides sp. nov WY-20 isolated from soil.</title>
        <authorList>
            <person name="Liu B."/>
            <person name="Wan Y."/>
        </authorList>
    </citation>
    <scope>NUCLEOTIDE SEQUENCE [LARGE SCALE GENOMIC DNA]</scope>
    <source>
        <strain evidence="1 2">WY-20</strain>
    </source>
</reference>
<organism evidence="1 2">
    <name type="scientific">Nocardioides jiangxiensis</name>
    <dbReference type="NCBI Taxonomy" id="3064524"/>
    <lineage>
        <taxon>Bacteria</taxon>
        <taxon>Bacillati</taxon>
        <taxon>Actinomycetota</taxon>
        <taxon>Actinomycetes</taxon>
        <taxon>Propionibacteriales</taxon>
        <taxon>Nocardioidaceae</taxon>
        <taxon>Nocardioides</taxon>
    </lineage>
</organism>
<dbReference type="PROSITE" id="PS51257">
    <property type="entry name" value="PROKAR_LIPOPROTEIN"/>
    <property type="match status" value="1"/>
</dbReference>
<evidence type="ECO:0008006" key="3">
    <source>
        <dbReference type="Google" id="ProtNLM"/>
    </source>
</evidence>
<keyword evidence="2" id="KW-1185">Reference proteome</keyword>
<protein>
    <recommendedName>
        <fullName evidence="3">PknH-like extracellular domain-containing protein</fullName>
    </recommendedName>
</protein>